<evidence type="ECO:0000313" key="1">
    <source>
        <dbReference type="EMBL" id="GBP66799.1"/>
    </source>
</evidence>
<dbReference type="Proteomes" id="UP000299102">
    <property type="component" value="Unassembled WGS sequence"/>
</dbReference>
<name>A0A4C1XX10_EUMVA</name>
<comment type="caution">
    <text evidence="1">The sequence shown here is derived from an EMBL/GenBank/DDBJ whole genome shotgun (WGS) entry which is preliminary data.</text>
</comment>
<dbReference type="AlphaFoldDB" id="A0A4C1XX10"/>
<keyword evidence="2" id="KW-1185">Reference proteome</keyword>
<gene>
    <name evidence="1" type="ORF">EVAR_48207_1</name>
</gene>
<reference evidence="1 2" key="1">
    <citation type="journal article" date="2019" name="Commun. Biol.">
        <title>The bagworm genome reveals a unique fibroin gene that provides high tensile strength.</title>
        <authorList>
            <person name="Kono N."/>
            <person name="Nakamura H."/>
            <person name="Ohtoshi R."/>
            <person name="Tomita M."/>
            <person name="Numata K."/>
            <person name="Arakawa K."/>
        </authorList>
    </citation>
    <scope>NUCLEOTIDE SEQUENCE [LARGE SCALE GENOMIC DNA]</scope>
</reference>
<organism evidence="1 2">
    <name type="scientific">Eumeta variegata</name>
    <name type="common">Bagworm moth</name>
    <name type="synonym">Eumeta japonica</name>
    <dbReference type="NCBI Taxonomy" id="151549"/>
    <lineage>
        <taxon>Eukaryota</taxon>
        <taxon>Metazoa</taxon>
        <taxon>Ecdysozoa</taxon>
        <taxon>Arthropoda</taxon>
        <taxon>Hexapoda</taxon>
        <taxon>Insecta</taxon>
        <taxon>Pterygota</taxon>
        <taxon>Neoptera</taxon>
        <taxon>Endopterygota</taxon>
        <taxon>Lepidoptera</taxon>
        <taxon>Glossata</taxon>
        <taxon>Ditrysia</taxon>
        <taxon>Tineoidea</taxon>
        <taxon>Psychidae</taxon>
        <taxon>Oiketicinae</taxon>
        <taxon>Eumeta</taxon>
    </lineage>
</organism>
<evidence type="ECO:0000313" key="2">
    <source>
        <dbReference type="Proteomes" id="UP000299102"/>
    </source>
</evidence>
<dbReference type="EMBL" id="BGZK01000967">
    <property type="protein sequence ID" value="GBP66799.1"/>
    <property type="molecule type" value="Genomic_DNA"/>
</dbReference>
<proteinExistence type="predicted"/>
<accession>A0A4C1XX10</accession>
<protein>
    <submittedName>
        <fullName evidence="1">Uncharacterized protein</fullName>
    </submittedName>
</protein>
<sequence>MPRIFIESLNCTSAPSLDLKLGARISLKTELDLTIKSGIEKGTKMRIESRIGTEIKNSTGIKNDQEDGTRRKIVTEIRIESEPELKLTYINKKDEKNHFLSMLAELRVITICGVSTHKNMTLCMLNISNIFEMECRMALVPPSGMRSRTWLNERELGIERRRENNVHKRFTSTVSPYWWNVLELPTQISFYCKLTTIQPILEFSVKGVQEAEKITGNCPAEFTCEPTRQRITSRSLLSHDTLRPEWILAKTELDLKDIRTVKEMRDCFNTIAPTQRIG</sequence>